<keyword evidence="1" id="KW-0175">Coiled coil</keyword>
<feature type="coiled-coil region" evidence="1">
    <location>
        <begin position="4"/>
        <end position="58"/>
    </location>
</feature>
<organism evidence="2 3">
    <name type="scientific">Helicoverpa armigera</name>
    <name type="common">Cotton bollworm</name>
    <name type="synonym">Heliothis armigera</name>
    <dbReference type="NCBI Taxonomy" id="29058"/>
    <lineage>
        <taxon>Eukaryota</taxon>
        <taxon>Metazoa</taxon>
        <taxon>Ecdysozoa</taxon>
        <taxon>Arthropoda</taxon>
        <taxon>Hexapoda</taxon>
        <taxon>Insecta</taxon>
        <taxon>Pterygota</taxon>
        <taxon>Neoptera</taxon>
        <taxon>Endopterygota</taxon>
        <taxon>Lepidoptera</taxon>
        <taxon>Glossata</taxon>
        <taxon>Ditrysia</taxon>
        <taxon>Noctuoidea</taxon>
        <taxon>Noctuidae</taxon>
        <taxon>Heliothinae</taxon>
        <taxon>Helicoverpa</taxon>
    </lineage>
</organism>
<protein>
    <submittedName>
        <fullName evidence="2">Uncharacterized protein</fullName>
    </submittedName>
</protein>
<proteinExistence type="predicted"/>
<evidence type="ECO:0000313" key="3">
    <source>
        <dbReference type="Proteomes" id="UP000249218"/>
    </source>
</evidence>
<accession>A0A2W1BBT9</accession>
<dbReference type="AlphaFoldDB" id="A0A2W1BBT9"/>
<evidence type="ECO:0000256" key="1">
    <source>
        <dbReference type="SAM" id="Coils"/>
    </source>
</evidence>
<sequence>MDAYKETSERAEKLTQQVTELEAAKEAATANATDSARAKQLETELKESQAALILCRHERDELRNKKRTPVNVSSIFTEVLKIHATKITLQKDS</sequence>
<dbReference type="EMBL" id="KZ150698">
    <property type="protein sequence ID" value="PZC70380.1"/>
    <property type="molecule type" value="Genomic_DNA"/>
</dbReference>
<dbReference type="Proteomes" id="UP000249218">
    <property type="component" value="Unassembled WGS sequence"/>
</dbReference>
<name>A0A2W1BBT9_HELAM</name>
<keyword evidence="3" id="KW-1185">Reference proteome</keyword>
<gene>
    <name evidence="2" type="primary">HaOG217102</name>
    <name evidence="2" type="ORF">B5X24_HaOG217102</name>
</gene>
<reference evidence="2 3" key="1">
    <citation type="journal article" date="2017" name="BMC Biol.">
        <title>Genomic innovations, transcriptional plasticity and gene loss underlying the evolution and divergence of two highly polyphagous and invasive Helicoverpa pest species.</title>
        <authorList>
            <person name="Pearce S.L."/>
            <person name="Clarke D.F."/>
            <person name="East P.D."/>
            <person name="Elfekih S."/>
            <person name="Gordon K.H."/>
            <person name="Jermiin L.S."/>
            <person name="McGaughran A."/>
            <person name="Oakeshott J.G."/>
            <person name="Papanikolaou A."/>
            <person name="Perera O.P."/>
            <person name="Rane R.V."/>
            <person name="Richards S."/>
            <person name="Tay W.T."/>
            <person name="Walsh T.K."/>
            <person name="Anderson A."/>
            <person name="Anderson C.J."/>
            <person name="Asgari S."/>
            <person name="Board P.G."/>
            <person name="Bretschneider A."/>
            <person name="Campbell P.M."/>
            <person name="Chertemps T."/>
            <person name="Christeller J.T."/>
            <person name="Coppin C.W."/>
            <person name="Downes S.J."/>
            <person name="Duan G."/>
            <person name="Farnsworth C.A."/>
            <person name="Good R.T."/>
            <person name="Han L.B."/>
            <person name="Han Y.C."/>
            <person name="Hatje K."/>
            <person name="Horne I."/>
            <person name="Huang Y.P."/>
            <person name="Hughes D.S."/>
            <person name="Jacquin-Joly E."/>
            <person name="James W."/>
            <person name="Jhangiani S."/>
            <person name="Kollmar M."/>
            <person name="Kuwar S.S."/>
            <person name="Li S."/>
            <person name="Liu N.Y."/>
            <person name="Maibeche M.T."/>
            <person name="Miller J.R."/>
            <person name="Montagne N."/>
            <person name="Perry T."/>
            <person name="Qu J."/>
            <person name="Song S.V."/>
            <person name="Sutton G.G."/>
            <person name="Vogel H."/>
            <person name="Walenz B.P."/>
            <person name="Xu W."/>
            <person name="Zhang H.J."/>
            <person name="Zou Z."/>
            <person name="Batterham P."/>
            <person name="Edwards O.R."/>
            <person name="Feyereisen R."/>
            <person name="Gibbs R.A."/>
            <person name="Heckel D.G."/>
            <person name="McGrath A."/>
            <person name="Robin C."/>
            <person name="Scherer S.E."/>
            <person name="Worley K.C."/>
            <person name="Wu Y.D."/>
        </authorList>
    </citation>
    <scope>NUCLEOTIDE SEQUENCE [LARGE SCALE GENOMIC DNA]</scope>
    <source>
        <strain evidence="2">Harm_GR_Male_#8</strain>
        <tissue evidence="2">Whole organism</tissue>
    </source>
</reference>
<evidence type="ECO:0000313" key="2">
    <source>
        <dbReference type="EMBL" id="PZC70380.1"/>
    </source>
</evidence>